<evidence type="ECO:0008006" key="3">
    <source>
        <dbReference type="Google" id="ProtNLM"/>
    </source>
</evidence>
<sequence>MLTPEQRATFSSKWRSLIDAAEDLGWRVRWRRAPDPYYGGFLEFDTLEANIAMATNGGVWGIVICGVKSKYEPMICKTDSEAIATIRRWLNEAEGYKEGAA</sequence>
<reference evidence="1 2" key="1">
    <citation type="submission" date="2018-05" db="EMBL/GenBank/DDBJ databases">
        <title>Genomic Encyclopedia of Type Strains, Phase IV (KMG-IV): sequencing the most valuable type-strain genomes for metagenomic binning, comparative biology and taxonomic classification.</title>
        <authorList>
            <person name="Goeker M."/>
        </authorList>
    </citation>
    <scope>NUCLEOTIDE SEQUENCE [LARGE SCALE GENOMIC DNA]</scope>
    <source>
        <strain evidence="1 2">DSM 18773</strain>
    </source>
</reference>
<comment type="caution">
    <text evidence="1">The sequence shown here is derived from an EMBL/GenBank/DDBJ whole genome shotgun (WGS) entry which is preliminary data.</text>
</comment>
<evidence type="ECO:0000313" key="1">
    <source>
        <dbReference type="EMBL" id="PWK10190.1"/>
    </source>
</evidence>
<organism evidence="1 2">
    <name type="scientific">Tumebacillus permanentifrigoris</name>
    <dbReference type="NCBI Taxonomy" id="378543"/>
    <lineage>
        <taxon>Bacteria</taxon>
        <taxon>Bacillati</taxon>
        <taxon>Bacillota</taxon>
        <taxon>Bacilli</taxon>
        <taxon>Bacillales</taxon>
        <taxon>Alicyclobacillaceae</taxon>
        <taxon>Tumebacillus</taxon>
    </lineage>
</organism>
<keyword evidence="2" id="KW-1185">Reference proteome</keyword>
<dbReference type="OrthoDB" id="9907513at2"/>
<accession>A0A316D630</accession>
<dbReference type="Proteomes" id="UP000245634">
    <property type="component" value="Unassembled WGS sequence"/>
</dbReference>
<gene>
    <name evidence="1" type="ORF">C7459_11211</name>
</gene>
<dbReference type="RefSeq" id="WP_109689934.1">
    <property type="nucleotide sequence ID" value="NZ_QGGL01000012.1"/>
</dbReference>
<protein>
    <recommendedName>
        <fullName evidence="3">Phage ABA sandwich domain-containing protein</fullName>
    </recommendedName>
</protein>
<dbReference type="EMBL" id="QGGL01000012">
    <property type="protein sequence ID" value="PWK10190.1"/>
    <property type="molecule type" value="Genomic_DNA"/>
</dbReference>
<proteinExistence type="predicted"/>
<dbReference type="AlphaFoldDB" id="A0A316D630"/>
<evidence type="ECO:0000313" key="2">
    <source>
        <dbReference type="Proteomes" id="UP000245634"/>
    </source>
</evidence>
<name>A0A316D630_9BACL</name>